<reference evidence="2" key="1">
    <citation type="submission" date="2016-11" db="UniProtKB">
        <authorList>
            <consortium name="WormBaseParasite"/>
        </authorList>
    </citation>
    <scope>IDENTIFICATION</scope>
</reference>
<name>A0A1I8ABC4_9BILA</name>
<dbReference type="WBParaSite" id="L893_g3998.t1">
    <property type="protein sequence ID" value="L893_g3998.t1"/>
    <property type="gene ID" value="L893_g3998"/>
</dbReference>
<evidence type="ECO:0000313" key="2">
    <source>
        <dbReference type="WBParaSite" id="L893_g3998.t1"/>
    </source>
</evidence>
<dbReference type="Gene3D" id="1.10.530.10">
    <property type="match status" value="1"/>
</dbReference>
<protein>
    <submittedName>
        <fullName evidence="2">AMOP domain-containing protein</fullName>
    </submittedName>
</protein>
<accession>A0A1I8ABC4</accession>
<organism evidence="1 2">
    <name type="scientific">Steinernema glaseri</name>
    <dbReference type="NCBI Taxonomy" id="37863"/>
    <lineage>
        <taxon>Eukaryota</taxon>
        <taxon>Metazoa</taxon>
        <taxon>Ecdysozoa</taxon>
        <taxon>Nematoda</taxon>
        <taxon>Chromadorea</taxon>
        <taxon>Rhabditida</taxon>
        <taxon>Tylenchina</taxon>
        <taxon>Panagrolaimomorpha</taxon>
        <taxon>Strongyloidoidea</taxon>
        <taxon>Steinernematidae</taxon>
        <taxon>Steinernema</taxon>
    </lineage>
</organism>
<proteinExistence type="predicted"/>
<keyword evidence="1" id="KW-1185">Reference proteome</keyword>
<dbReference type="AlphaFoldDB" id="A0A1I8ABC4"/>
<sequence length="183" mass="21396">MVRKQSDLRIPSYLRAISRPMVTDATSQAFTARKMRIPSTSTHVGPIFCPTSLIINNECGENRRIRAFKWFCDYFSVPSGADRLLSCKNMPIKIDRMQYPLSYLYPLYQPDWSSIWREVPCDCVPAHYGGLIPYFDPENYPERWVEMNEHNRKLCVRSIYENPGMYYMDKKSSACIKHPSADF</sequence>
<evidence type="ECO:0000313" key="1">
    <source>
        <dbReference type="Proteomes" id="UP000095287"/>
    </source>
</evidence>
<dbReference type="Proteomes" id="UP000095287">
    <property type="component" value="Unplaced"/>
</dbReference>
<dbReference type="PANTHER" id="PTHR47836">
    <property type="entry name" value="PROTEIN CBG09520-RELATED"/>
    <property type="match status" value="1"/>
</dbReference>
<dbReference type="PANTHER" id="PTHR47836:SF2">
    <property type="entry name" value="GLYCOSIDE HYDROLASE FAMILY 19 CATALYTIC DOMAIN-CONTAINING PROTEIN"/>
    <property type="match status" value="1"/>
</dbReference>